<reference evidence="4 5" key="1">
    <citation type="submission" date="2016-06" db="EMBL/GenBank/DDBJ databases">
        <authorList>
            <person name="Kjaerup R.B."/>
            <person name="Dalgaard T.S."/>
            <person name="Juul-Madsen H.R."/>
        </authorList>
    </citation>
    <scope>NUCLEOTIDE SEQUENCE [LARGE SCALE GENOMIC DNA]</scope>
    <source>
        <strain evidence="4 5">DSM 43904</strain>
    </source>
</reference>
<dbReference type="Gene3D" id="3.90.180.10">
    <property type="entry name" value="Medium-chain alcohol dehydrogenases, catalytic domain"/>
    <property type="match status" value="1"/>
</dbReference>
<dbReference type="Pfam" id="PF08240">
    <property type="entry name" value="ADH_N"/>
    <property type="match status" value="1"/>
</dbReference>
<dbReference type="GO" id="GO:0016651">
    <property type="term" value="F:oxidoreductase activity, acting on NAD(P)H"/>
    <property type="evidence" value="ECO:0007669"/>
    <property type="project" value="TreeGrafter"/>
</dbReference>
<keyword evidence="2" id="KW-0560">Oxidoreductase</keyword>
<dbReference type="EMBL" id="LT607750">
    <property type="protein sequence ID" value="SCG52878.1"/>
    <property type="molecule type" value="Genomic_DNA"/>
</dbReference>
<organism evidence="4 5">
    <name type="scientific">Micromonospora echinaurantiaca</name>
    <dbReference type="NCBI Taxonomy" id="47857"/>
    <lineage>
        <taxon>Bacteria</taxon>
        <taxon>Bacillati</taxon>
        <taxon>Actinomycetota</taxon>
        <taxon>Actinomycetes</taxon>
        <taxon>Micromonosporales</taxon>
        <taxon>Micromonosporaceae</taxon>
        <taxon>Micromonospora</taxon>
    </lineage>
</organism>
<dbReference type="InterPro" id="IPR013154">
    <property type="entry name" value="ADH-like_N"/>
</dbReference>
<proteinExistence type="predicted"/>
<dbReference type="CDD" id="cd05276">
    <property type="entry name" value="p53_inducible_oxidoreductase"/>
    <property type="match status" value="1"/>
</dbReference>
<evidence type="ECO:0000313" key="5">
    <source>
        <dbReference type="Proteomes" id="UP000198217"/>
    </source>
</evidence>
<feature type="domain" description="Enoyl reductase (ER)" evidence="3">
    <location>
        <begin position="9"/>
        <end position="320"/>
    </location>
</feature>
<dbReference type="NCBIfam" id="TIGR02824">
    <property type="entry name" value="quinone_pig3"/>
    <property type="match status" value="1"/>
</dbReference>
<protein>
    <submittedName>
        <fullName evidence="4">Putative NAD(P)H quinone oxidoreductase, PIG3 family</fullName>
    </submittedName>
</protein>
<sequence length="346" mass="35777">MFAVTVTSGCSLEWTEVDAPTPGTNDVLIRVAASALNRADVLQRKGLYPPPAGASPVLGLECAGEIVAVGAAVSTRRVGERVCALLDGGGYAEYVCVNEALTLPVPAGMSTTVAAALPEVAATVWSNLVMVGQVQPGTTVLVQGGASGIGTTAIQAAAALGCRVFATAGTEAKAKVCVELGAEDAWNYRDEDLPSRVLEATGGRGCDLVLDNMGPSNLDRTVDLLARKGRIVIIGSQGGRQGAFNVGPFMAKQATIHATSLRQRGRTEKAEIVRATKAAFWPLIESGTLQPVIDSQFLMSDALAAHSYLESGVHIGKVLLTQEPSVAADSLHGSHPLSPARRALTV</sequence>
<dbReference type="InterPro" id="IPR011032">
    <property type="entry name" value="GroES-like_sf"/>
</dbReference>
<dbReference type="GO" id="GO:0070402">
    <property type="term" value="F:NADPH binding"/>
    <property type="evidence" value="ECO:0007669"/>
    <property type="project" value="TreeGrafter"/>
</dbReference>
<keyword evidence="1" id="KW-0521">NADP</keyword>
<dbReference type="SMART" id="SM00829">
    <property type="entry name" value="PKS_ER"/>
    <property type="match status" value="1"/>
</dbReference>
<evidence type="ECO:0000256" key="2">
    <source>
        <dbReference type="ARBA" id="ARBA00023002"/>
    </source>
</evidence>
<evidence type="ECO:0000259" key="3">
    <source>
        <dbReference type="SMART" id="SM00829"/>
    </source>
</evidence>
<dbReference type="InterPro" id="IPR020843">
    <property type="entry name" value="ER"/>
</dbReference>
<keyword evidence="5" id="KW-1185">Reference proteome</keyword>
<evidence type="ECO:0000256" key="1">
    <source>
        <dbReference type="ARBA" id="ARBA00022857"/>
    </source>
</evidence>
<dbReference type="Proteomes" id="UP000198217">
    <property type="component" value="Chromosome I"/>
</dbReference>
<dbReference type="InterPro" id="IPR036291">
    <property type="entry name" value="NAD(P)-bd_dom_sf"/>
</dbReference>
<dbReference type="SUPFAM" id="SSF50129">
    <property type="entry name" value="GroES-like"/>
    <property type="match status" value="1"/>
</dbReference>
<dbReference type="Gene3D" id="3.40.50.720">
    <property type="entry name" value="NAD(P)-binding Rossmann-like Domain"/>
    <property type="match status" value="1"/>
</dbReference>
<gene>
    <name evidence="4" type="ORF">GA0070609_2723</name>
</gene>
<dbReference type="SUPFAM" id="SSF51735">
    <property type="entry name" value="NAD(P)-binding Rossmann-fold domains"/>
    <property type="match status" value="1"/>
</dbReference>
<dbReference type="PANTHER" id="PTHR48106">
    <property type="entry name" value="QUINONE OXIDOREDUCTASE PIG3-RELATED"/>
    <property type="match status" value="1"/>
</dbReference>
<dbReference type="InterPro" id="IPR013149">
    <property type="entry name" value="ADH-like_C"/>
</dbReference>
<dbReference type="PANTHER" id="PTHR48106:SF8">
    <property type="entry name" value="OS02G0805600 PROTEIN"/>
    <property type="match status" value="1"/>
</dbReference>
<dbReference type="InterPro" id="IPR014189">
    <property type="entry name" value="Quinone_OxRdtase_PIG3"/>
</dbReference>
<dbReference type="AlphaFoldDB" id="A0A1C5I3J8"/>
<dbReference type="RefSeq" id="WP_088994135.1">
    <property type="nucleotide sequence ID" value="NZ_LT607750.1"/>
</dbReference>
<evidence type="ECO:0000313" key="4">
    <source>
        <dbReference type="EMBL" id="SCG52878.1"/>
    </source>
</evidence>
<dbReference type="Pfam" id="PF00107">
    <property type="entry name" value="ADH_zinc_N"/>
    <property type="match status" value="1"/>
</dbReference>
<accession>A0A1C5I3J8</accession>
<name>A0A1C5I3J8_9ACTN</name>